<accession>A0A1H8DLD0</accession>
<sequence>MRKRKYHSSVLFSSIIAFPLVSYDQISDVLESSHFRGAQKLTGLIDLSCRE</sequence>
<protein>
    <submittedName>
        <fullName evidence="1">Uncharacterized protein</fullName>
    </submittedName>
</protein>
<evidence type="ECO:0000313" key="1">
    <source>
        <dbReference type="EMBL" id="SEN07348.1"/>
    </source>
</evidence>
<name>A0A1H8DLD0_9BACL</name>
<evidence type="ECO:0000313" key="2">
    <source>
        <dbReference type="Proteomes" id="UP000199695"/>
    </source>
</evidence>
<reference evidence="1 2" key="1">
    <citation type="submission" date="2016-10" db="EMBL/GenBank/DDBJ databases">
        <authorList>
            <person name="de Groot N.N."/>
        </authorList>
    </citation>
    <scope>NUCLEOTIDE SEQUENCE [LARGE SCALE GENOMIC DNA]</scope>
    <source>
        <strain evidence="1 2">DSM 46701</strain>
    </source>
</reference>
<proteinExistence type="predicted"/>
<organism evidence="1 2">
    <name type="scientific">Lihuaxuella thermophila</name>
    <dbReference type="NCBI Taxonomy" id="1173111"/>
    <lineage>
        <taxon>Bacteria</taxon>
        <taxon>Bacillati</taxon>
        <taxon>Bacillota</taxon>
        <taxon>Bacilli</taxon>
        <taxon>Bacillales</taxon>
        <taxon>Thermoactinomycetaceae</taxon>
        <taxon>Lihuaxuella</taxon>
    </lineage>
</organism>
<dbReference type="AlphaFoldDB" id="A0A1H8DLD0"/>
<keyword evidence="2" id="KW-1185">Reference proteome</keyword>
<dbReference type="RefSeq" id="WP_170839803.1">
    <property type="nucleotide sequence ID" value="NZ_FOCQ01000005.1"/>
</dbReference>
<dbReference type="Proteomes" id="UP000199695">
    <property type="component" value="Unassembled WGS sequence"/>
</dbReference>
<dbReference type="STRING" id="1173111.SAMN05444955_105214"/>
<gene>
    <name evidence="1" type="ORF">SAMN05444955_105214</name>
</gene>
<dbReference type="EMBL" id="FOCQ01000005">
    <property type="protein sequence ID" value="SEN07348.1"/>
    <property type="molecule type" value="Genomic_DNA"/>
</dbReference>